<evidence type="ECO:0000256" key="4">
    <source>
        <dbReference type="ARBA" id="ARBA00022692"/>
    </source>
</evidence>
<keyword evidence="7" id="KW-0675">Receptor</keyword>
<keyword evidence="6 9" id="KW-0472">Membrane</keyword>
<evidence type="ECO:0000256" key="5">
    <source>
        <dbReference type="ARBA" id="ARBA00022989"/>
    </source>
</evidence>
<dbReference type="PANTHER" id="PTHR42643">
    <property type="entry name" value="IONOTROPIC RECEPTOR 20A-RELATED"/>
    <property type="match status" value="1"/>
</dbReference>
<feature type="transmembrane region" description="Helical" evidence="9">
    <location>
        <begin position="408"/>
        <end position="434"/>
    </location>
</feature>
<evidence type="ECO:0000256" key="2">
    <source>
        <dbReference type="ARBA" id="ARBA00008685"/>
    </source>
</evidence>
<keyword evidence="4 9" id="KW-0812">Transmembrane</keyword>
<accession>A0ABD2X3S8</accession>
<dbReference type="Pfam" id="PF00060">
    <property type="entry name" value="Lig_chan"/>
    <property type="match status" value="1"/>
</dbReference>
<dbReference type="InterPro" id="IPR057074">
    <property type="entry name" value="IR75A_N"/>
</dbReference>
<evidence type="ECO:0000256" key="3">
    <source>
        <dbReference type="ARBA" id="ARBA00022475"/>
    </source>
</evidence>
<organism evidence="13 14">
    <name type="scientific">Trichogramma kaykai</name>
    <dbReference type="NCBI Taxonomy" id="54128"/>
    <lineage>
        <taxon>Eukaryota</taxon>
        <taxon>Metazoa</taxon>
        <taxon>Ecdysozoa</taxon>
        <taxon>Arthropoda</taxon>
        <taxon>Hexapoda</taxon>
        <taxon>Insecta</taxon>
        <taxon>Pterygota</taxon>
        <taxon>Neoptera</taxon>
        <taxon>Endopterygota</taxon>
        <taxon>Hymenoptera</taxon>
        <taxon>Apocrita</taxon>
        <taxon>Proctotrupomorpha</taxon>
        <taxon>Chalcidoidea</taxon>
        <taxon>Trichogrammatidae</taxon>
        <taxon>Trichogramma</taxon>
    </lineage>
</organism>
<name>A0ABD2X3S8_9HYME</name>
<evidence type="ECO:0000259" key="12">
    <source>
        <dbReference type="Pfam" id="PF24576"/>
    </source>
</evidence>
<dbReference type="InterPro" id="IPR001320">
    <property type="entry name" value="Iontro_rcpt_C"/>
</dbReference>
<evidence type="ECO:0000313" key="13">
    <source>
        <dbReference type="EMBL" id="KAL3400013.1"/>
    </source>
</evidence>
<evidence type="ECO:0000256" key="6">
    <source>
        <dbReference type="ARBA" id="ARBA00023136"/>
    </source>
</evidence>
<protein>
    <recommendedName>
        <fullName evidence="15">Ionotropic glutamate receptor C-terminal domain-containing protein</fullName>
    </recommendedName>
</protein>
<feature type="signal peptide" evidence="10">
    <location>
        <begin position="1"/>
        <end position="22"/>
    </location>
</feature>
<proteinExistence type="inferred from homology"/>
<reference evidence="13 14" key="1">
    <citation type="journal article" date="2024" name="bioRxiv">
        <title>A reference genome for Trichogramma kaykai: A tiny desert-dwelling parasitoid wasp with competing sex-ratio distorters.</title>
        <authorList>
            <person name="Culotta J."/>
            <person name="Lindsey A.R."/>
        </authorList>
    </citation>
    <scope>NUCLEOTIDE SEQUENCE [LARGE SCALE GENOMIC DNA]</scope>
    <source>
        <strain evidence="13 14">KSX58</strain>
    </source>
</reference>
<evidence type="ECO:0000313" key="14">
    <source>
        <dbReference type="Proteomes" id="UP001627154"/>
    </source>
</evidence>
<evidence type="ECO:0000256" key="9">
    <source>
        <dbReference type="SAM" id="Phobius"/>
    </source>
</evidence>
<gene>
    <name evidence="13" type="ORF">TKK_006632</name>
</gene>
<dbReference type="SUPFAM" id="SSF53850">
    <property type="entry name" value="Periplasmic binding protein-like II"/>
    <property type="match status" value="1"/>
</dbReference>
<comment type="subcellular location">
    <subcellularLocation>
        <location evidence="1">Cell membrane</location>
        <topology evidence="1">Multi-pass membrane protein</topology>
    </subcellularLocation>
</comment>
<evidence type="ECO:0000256" key="1">
    <source>
        <dbReference type="ARBA" id="ARBA00004651"/>
    </source>
</evidence>
<feature type="domain" description="Ionotropic glutamate receptor C-terminal" evidence="11">
    <location>
        <begin position="340"/>
        <end position="609"/>
    </location>
</feature>
<dbReference type="Proteomes" id="UP001627154">
    <property type="component" value="Unassembled WGS sequence"/>
</dbReference>
<dbReference type="Gene3D" id="3.40.190.10">
    <property type="entry name" value="Periplasmic binding protein-like II"/>
    <property type="match status" value="1"/>
</dbReference>
<evidence type="ECO:0008006" key="15">
    <source>
        <dbReference type="Google" id="ProtNLM"/>
    </source>
</evidence>
<evidence type="ECO:0000256" key="7">
    <source>
        <dbReference type="ARBA" id="ARBA00023170"/>
    </source>
</evidence>
<feature type="domain" description="Ionotropic receptor 75a N-terminal" evidence="12">
    <location>
        <begin position="24"/>
        <end position="218"/>
    </location>
</feature>
<keyword evidence="10" id="KW-0732">Signal</keyword>
<dbReference type="InterPro" id="IPR052192">
    <property type="entry name" value="Insect_Ionotropic_Sensory_Rcpt"/>
</dbReference>
<evidence type="ECO:0000259" key="11">
    <source>
        <dbReference type="Pfam" id="PF00060"/>
    </source>
</evidence>
<evidence type="ECO:0000256" key="10">
    <source>
        <dbReference type="SAM" id="SignalP"/>
    </source>
</evidence>
<keyword evidence="14" id="KW-1185">Reference proteome</keyword>
<dbReference type="PANTHER" id="PTHR42643:SF33">
    <property type="entry name" value="GLUTAMATE RECEPTOR 2-LIKE PROTEIN"/>
    <property type="match status" value="1"/>
</dbReference>
<comment type="caution">
    <text evidence="13">The sequence shown here is derived from an EMBL/GenBank/DDBJ whole genome shotgun (WGS) entry which is preliminary data.</text>
</comment>
<dbReference type="GO" id="GO:0050906">
    <property type="term" value="P:detection of stimulus involved in sensory perception"/>
    <property type="evidence" value="ECO:0007669"/>
    <property type="project" value="UniProtKB-ARBA"/>
</dbReference>
<dbReference type="AlphaFoldDB" id="A0ABD2X3S8"/>
<keyword evidence="5 9" id="KW-1133">Transmembrane helix</keyword>
<dbReference type="Gene3D" id="1.10.287.70">
    <property type="match status" value="1"/>
</dbReference>
<keyword evidence="3" id="KW-1003">Cell membrane</keyword>
<feature type="transmembrane region" description="Helical" evidence="9">
    <location>
        <begin position="342"/>
        <end position="361"/>
    </location>
</feature>
<feature type="chain" id="PRO_5044775711" description="Ionotropic glutamate receptor C-terminal domain-containing protein" evidence="10">
    <location>
        <begin position="23"/>
        <end position="640"/>
    </location>
</feature>
<feature type="transmembrane region" description="Helical" evidence="9">
    <location>
        <begin position="600"/>
        <end position="620"/>
    </location>
</feature>
<dbReference type="GO" id="GO:0005886">
    <property type="term" value="C:plasma membrane"/>
    <property type="evidence" value="ECO:0007669"/>
    <property type="project" value="UniProtKB-SubCell"/>
</dbReference>
<dbReference type="Pfam" id="PF24576">
    <property type="entry name" value="IR75A_N"/>
    <property type="match status" value="1"/>
</dbReference>
<sequence length="640" mass="74555">MMITRQFFILYVFATISSKAKEIDIQFADDYYKDKDIRTIVAFGCWRPEESIRVFRKISSQNTSLSLLGITNGLNMKAILKVNYYKLGVFLDLDCPESEIILDQFIDEKLPFNESFFWLLKISRGAEDDDYNDRKLMPLDTLERLPLSVNAELTLAVREQDHFELYDVYNPSYRHGGKLNVTRMGAWDIKSGMHNELTQYKYKRRGNLHGMYLNFSIVVDFPPKVVDMATYLTEPIDRHLDTMHRYNYALILYLKDYYNFTINLMRGETWGYLINGTFNGIVGDMLKGIVDIGASPFQFKPERLDVMDYTVQGYMARAVIIFRHPKRQELSNSFFEPFSRSVWILTVIIGLLNWLLMYVTIRFEKHFLRHDETSSLYTKTESETFLITTAAICQQGLSDTPQAYSGRIVYVSLFLWALLLYQFYSASIVGSLLAEKPRFIKTIKDLTYSNLEVGIENMPYNHDFFRTTTDNTIIELFNRKIALNKKRKKYPYYTAEEGLKKVQAGGFAFQVDLATAYKFITETFNENEICDLHEIQLFEPKHTATCTSKHSPFKKMVTYGLRQVVEHGMTRRLEKIWKHRQPECPESHNSTPTPVNLNQFSPALVMLSAAIAIAIFFMLVENIVRKYAYRLNSSILVLED</sequence>
<keyword evidence="8" id="KW-0325">Glycoprotein</keyword>
<evidence type="ECO:0000256" key="8">
    <source>
        <dbReference type="ARBA" id="ARBA00023180"/>
    </source>
</evidence>
<comment type="similarity">
    <text evidence="2">Belongs to the glutamate-gated ion channel (TC 1.A.10.1) family.</text>
</comment>
<dbReference type="EMBL" id="JBJJXI010000054">
    <property type="protein sequence ID" value="KAL3400013.1"/>
    <property type="molecule type" value="Genomic_DNA"/>
</dbReference>